<name>A0A0D3CHZ0_BRAOL</name>
<dbReference type="eggNOG" id="KOG0851">
    <property type="taxonomic scope" value="Eukaryota"/>
</dbReference>
<sequence length="512" mass="58122">MSNERKMCLIKDLKPFRDEWRLTLKLLHSWKQTTSYGGDTLECVLVDQTGAKIQASCKRSQITRVQRYLRVGEWKVIDTVKITGVGVGQYRPTTQQYKMTIIGDTSITPSDYRNDNHFLNLANYEEIGNGKLKPHFLIDIMGQVTDLGPVAMVQAKGNDTKRVHFRLRDTSGHEVACCLWGKYAEQFESVEEANDESIICLIRFAKISEYRGEKQITNAFDASLVFLNPTMEEAIDFKQKMLNDPLPLGILDQSNEKKIITRVAHDWNEVDVRCISEILQSFEVDSCKIICSIETIDTDWGWFYFGCKRHNLRLTRIGRKSTGKMIQSEKPQFYCEMCRGACSTIEPKFKLHLVVKDDSETCILMLLDTVAKTIIGSKAVELWDGSFDEIEDPEILPQPIRDLVGKSFCFGLAISTDNLNGSETFKVSEVWSGEYIQRIESVSEPVSLIETNSSTLSGGELLAIDHINENSSEDVSTPSNKRKEDECDQMDMTSTSKKLCTNIIKVEKTKTD</sequence>
<evidence type="ECO:0000256" key="1">
    <source>
        <dbReference type="ARBA" id="ARBA00005690"/>
    </source>
</evidence>
<keyword evidence="2" id="KW-0479">Metal-binding</keyword>
<dbReference type="InterPro" id="IPR013955">
    <property type="entry name" value="Rep_factor-A_C"/>
</dbReference>
<dbReference type="EnsemblPlants" id="Bo5g108430.1">
    <property type="protein sequence ID" value="Bo5g108430.1"/>
    <property type="gene ID" value="Bo5g108430"/>
</dbReference>
<feature type="domain" description="Replication factor A C-terminal" evidence="8">
    <location>
        <begin position="289"/>
        <end position="427"/>
    </location>
</feature>
<dbReference type="CDD" id="cd04481">
    <property type="entry name" value="RPA1_DBD_B_like"/>
    <property type="match status" value="1"/>
</dbReference>
<dbReference type="SUPFAM" id="SSF50249">
    <property type="entry name" value="Nucleic acid-binding proteins"/>
    <property type="match status" value="3"/>
</dbReference>
<feature type="domain" description="Replication protein A OB" evidence="9">
    <location>
        <begin position="136"/>
        <end position="216"/>
    </location>
</feature>
<accession>A0A0D3CHZ0</accession>
<dbReference type="EnsemblPlants" id="Bo3g175890.1">
    <property type="protein sequence ID" value="Bo3g175890.1"/>
    <property type="gene ID" value="Bo3g175890"/>
</dbReference>
<dbReference type="Pfam" id="PF02721">
    <property type="entry name" value="DUF223"/>
    <property type="match status" value="1"/>
</dbReference>
<protein>
    <recommendedName>
        <fullName evidence="12">DUF223 domain-containing protein</fullName>
    </recommendedName>
</protein>
<keyword evidence="3" id="KW-0863">Zinc-finger</keyword>
<feature type="region of interest" description="Disordered" evidence="6">
    <location>
        <begin position="470"/>
        <end position="490"/>
    </location>
</feature>
<evidence type="ECO:0008006" key="12">
    <source>
        <dbReference type="Google" id="ProtNLM"/>
    </source>
</evidence>
<dbReference type="Gene3D" id="2.40.50.140">
    <property type="entry name" value="Nucleic acid-binding proteins"/>
    <property type="match status" value="3"/>
</dbReference>
<dbReference type="AlphaFoldDB" id="A0A0D3CHZ0"/>
<evidence type="ECO:0000259" key="7">
    <source>
        <dbReference type="Pfam" id="PF02721"/>
    </source>
</evidence>
<evidence type="ECO:0000313" key="11">
    <source>
        <dbReference type="Proteomes" id="UP000032141"/>
    </source>
</evidence>
<dbReference type="InterPro" id="IPR012340">
    <property type="entry name" value="NA-bd_OB-fold"/>
</dbReference>
<evidence type="ECO:0000256" key="4">
    <source>
        <dbReference type="ARBA" id="ARBA00022833"/>
    </source>
</evidence>
<comment type="similarity">
    <text evidence="1">Belongs to the replication factor A protein 1 family.</text>
</comment>
<dbReference type="InterPro" id="IPR003871">
    <property type="entry name" value="RFA1B/D_OB_1st"/>
</dbReference>
<dbReference type="Pfam" id="PF16900">
    <property type="entry name" value="REPA_OB_2"/>
    <property type="match status" value="1"/>
</dbReference>
<dbReference type="InterPro" id="IPR047192">
    <property type="entry name" value="Euk_RPA1_DBD_C"/>
</dbReference>
<keyword evidence="4" id="KW-0862">Zinc</keyword>
<dbReference type="PANTHER" id="PTHR47165:SF4">
    <property type="entry name" value="OS03G0429900 PROTEIN"/>
    <property type="match status" value="1"/>
</dbReference>
<evidence type="ECO:0000259" key="8">
    <source>
        <dbReference type="Pfam" id="PF08646"/>
    </source>
</evidence>
<evidence type="ECO:0000259" key="9">
    <source>
        <dbReference type="Pfam" id="PF16900"/>
    </source>
</evidence>
<feature type="domain" description="Replication protein A 70 kDa DNA-binding subunit B/D first OB fold" evidence="7">
    <location>
        <begin position="10"/>
        <end position="109"/>
    </location>
</feature>
<reference evidence="10 11" key="1">
    <citation type="journal article" date="2014" name="Genome Biol.">
        <title>Transcriptome and methylome profiling reveals relics of genome dominance in the mesopolyploid Brassica oleracea.</title>
        <authorList>
            <person name="Parkin I.A."/>
            <person name="Koh C."/>
            <person name="Tang H."/>
            <person name="Robinson S.J."/>
            <person name="Kagale S."/>
            <person name="Clarke W.E."/>
            <person name="Town C.D."/>
            <person name="Nixon J."/>
            <person name="Krishnakumar V."/>
            <person name="Bidwell S.L."/>
            <person name="Denoeud F."/>
            <person name="Belcram H."/>
            <person name="Links M.G."/>
            <person name="Just J."/>
            <person name="Clarke C."/>
            <person name="Bender T."/>
            <person name="Huebert T."/>
            <person name="Mason A.S."/>
            <person name="Pires J.C."/>
            <person name="Barker G."/>
            <person name="Moore J."/>
            <person name="Walley P.G."/>
            <person name="Manoli S."/>
            <person name="Batley J."/>
            <person name="Edwards D."/>
            <person name="Nelson M.N."/>
            <person name="Wang X."/>
            <person name="Paterson A.H."/>
            <person name="King G."/>
            <person name="Bancroft I."/>
            <person name="Chalhoub B."/>
            <person name="Sharpe A.G."/>
        </authorList>
    </citation>
    <scope>NUCLEOTIDE SEQUENCE</scope>
    <source>
        <strain evidence="11">cv. TO1000</strain>
        <strain evidence="10">TO1000</strain>
    </source>
</reference>
<dbReference type="CDD" id="cd04476">
    <property type="entry name" value="RPA1_DBD_C"/>
    <property type="match status" value="1"/>
</dbReference>
<reference evidence="10" key="2">
    <citation type="submission" date="2015-03" db="UniProtKB">
        <authorList>
            <consortium name="EnsemblPlants"/>
        </authorList>
    </citation>
    <scope>IDENTIFICATION</scope>
</reference>
<dbReference type="HOGENOM" id="CLU_023486_5_1_1"/>
<dbReference type="STRING" id="109376.A0A0D3CHZ0"/>
<dbReference type="InterPro" id="IPR031657">
    <property type="entry name" value="REPA_OB_2"/>
</dbReference>
<keyword evidence="11" id="KW-1185">Reference proteome</keyword>
<dbReference type="Proteomes" id="UP000032141">
    <property type="component" value="Chromosome C3"/>
</dbReference>
<evidence type="ECO:0000256" key="5">
    <source>
        <dbReference type="ARBA" id="ARBA00023125"/>
    </source>
</evidence>
<keyword evidence="5" id="KW-0238">DNA-binding</keyword>
<dbReference type="Gramene" id="Bo5g108430.1">
    <property type="protein sequence ID" value="Bo5g108430.1"/>
    <property type="gene ID" value="Bo5g108430"/>
</dbReference>
<organism evidence="10 11">
    <name type="scientific">Brassica oleracea var. oleracea</name>
    <dbReference type="NCBI Taxonomy" id="109376"/>
    <lineage>
        <taxon>Eukaryota</taxon>
        <taxon>Viridiplantae</taxon>
        <taxon>Streptophyta</taxon>
        <taxon>Embryophyta</taxon>
        <taxon>Tracheophyta</taxon>
        <taxon>Spermatophyta</taxon>
        <taxon>Magnoliopsida</taxon>
        <taxon>eudicotyledons</taxon>
        <taxon>Gunneridae</taxon>
        <taxon>Pentapetalae</taxon>
        <taxon>rosids</taxon>
        <taxon>malvids</taxon>
        <taxon>Brassicales</taxon>
        <taxon>Brassicaceae</taxon>
        <taxon>Brassiceae</taxon>
        <taxon>Brassica</taxon>
    </lineage>
</organism>
<dbReference type="CDD" id="cd04480">
    <property type="entry name" value="RPA1_DBD_A_like"/>
    <property type="match status" value="1"/>
</dbReference>
<dbReference type="PANTHER" id="PTHR47165">
    <property type="entry name" value="OS03G0429900 PROTEIN"/>
    <property type="match status" value="1"/>
</dbReference>
<evidence type="ECO:0000256" key="6">
    <source>
        <dbReference type="SAM" id="MobiDB-lite"/>
    </source>
</evidence>
<dbReference type="Proteomes" id="UP000032141">
    <property type="component" value="Chromosome C5"/>
</dbReference>
<feature type="compositionally biased region" description="Polar residues" evidence="6">
    <location>
        <begin position="470"/>
        <end position="479"/>
    </location>
</feature>
<dbReference type="Pfam" id="PF08646">
    <property type="entry name" value="Rep_fac-A_C"/>
    <property type="match status" value="1"/>
</dbReference>
<proteinExistence type="inferred from homology"/>
<evidence type="ECO:0000313" key="10">
    <source>
        <dbReference type="EnsemblPlants" id="Bo5g108430.1"/>
    </source>
</evidence>
<dbReference type="GO" id="GO:0003677">
    <property type="term" value="F:DNA binding"/>
    <property type="evidence" value="ECO:0007669"/>
    <property type="project" value="UniProtKB-KW"/>
</dbReference>
<evidence type="ECO:0000256" key="3">
    <source>
        <dbReference type="ARBA" id="ARBA00022771"/>
    </source>
</evidence>
<dbReference type="GO" id="GO:0008270">
    <property type="term" value="F:zinc ion binding"/>
    <property type="evidence" value="ECO:0007669"/>
    <property type="project" value="UniProtKB-KW"/>
</dbReference>
<dbReference type="OMA" id="NDTKRVH"/>
<evidence type="ECO:0000256" key="2">
    <source>
        <dbReference type="ARBA" id="ARBA00022723"/>
    </source>
</evidence>
<dbReference type="Gramene" id="Bo3g175890.1">
    <property type="protein sequence ID" value="Bo3g175890.1"/>
    <property type="gene ID" value="Bo3g175890"/>
</dbReference>